<sequence>MSKVQALMTEPAMIPASWYLGGTHDVKLLTSVDGDLDPAVLNRLTTVPKDIGEIALSVECMVSLDDIFGDFESDLLAKIATNTLVSKPPSCVASPAKRAKTTVTSKNAPQAQMPKATVGAPPQTILKPQRSPSMESFSVPNPLADSTYTPVPNPLSAAPITPPDSPVSVTVPIPITIDSQLSRKRKVSTAPAIAPKNKKAVRGGRVQVSLVAAPRQ</sequence>
<comment type="caution">
    <text evidence="2">The sequence shown here is derived from an EMBL/GenBank/DDBJ whole genome shotgun (WGS) entry which is preliminary data.</text>
</comment>
<evidence type="ECO:0000313" key="2">
    <source>
        <dbReference type="EMBL" id="CAJ1935394.1"/>
    </source>
</evidence>
<proteinExistence type="predicted"/>
<name>A0AAD2CT89_9STRA</name>
<protein>
    <submittedName>
        <fullName evidence="2">Uncharacterized protein</fullName>
    </submittedName>
</protein>
<dbReference type="AlphaFoldDB" id="A0AAD2CT89"/>
<dbReference type="Proteomes" id="UP001295423">
    <property type="component" value="Unassembled WGS sequence"/>
</dbReference>
<keyword evidence="3" id="KW-1185">Reference proteome</keyword>
<reference evidence="2" key="1">
    <citation type="submission" date="2023-08" db="EMBL/GenBank/DDBJ databases">
        <authorList>
            <person name="Audoor S."/>
            <person name="Bilcke G."/>
        </authorList>
    </citation>
    <scope>NUCLEOTIDE SEQUENCE</scope>
</reference>
<feature type="region of interest" description="Disordered" evidence="1">
    <location>
        <begin position="183"/>
        <end position="205"/>
    </location>
</feature>
<evidence type="ECO:0000256" key="1">
    <source>
        <dbReference type="SAM" id="MobiDB-lite"/>
    </source>
</evidence>
<gene>
    <name evidence="2" type="ORF">CYCCA115_LOCUS4729</name>
</gene>
<organism evidence="2 3">
    <name type="scientific">Cylindrotheca closterium</name>
    <dbReference type="NCBI Taxonomy" id="2856"/>
    <lineage>
        <taxon>Eukaryota</taxon>
        <taxon>Sar</taxon>
        <taxon>Stramenopiles</taxon>
        <taxon>Ochrophyta</taxon>
        <taxon>Bacillariophyta</taxon>
        <taxon>Bacillariophyceae</taxon>
        <taxon>Bacillariophycidae</taxon>
        <taxon>Bacillariales</taxon>
        <taxon>Bacillariaceae</taxon>
        <taxon>Cylindrotheca</taxon>
    </lineage>
</organism>
<feature type="compositionally biased region" description="Polar residues" evidence="1">
    <location>
        <begin position="101"/>
        <end position="110"/>
    </location>
</feature>
<accession>A0AAD2CT89</accession>
<dbReference type="EMBL" id="CAKOGP040000469">
    <property type="protein sequence ID" value="CAJ1935394.1"/>
    <property type="molecule type" value="Genomic_DNA"/>
</dbReference>
<evidence type="ECO:0000313" key="3">
    <source>
        <dbReference type="Proteomes" id="UP001295423"/>
    </source>
</evidence>
<feature type="region of interest" description="Disordered" evidence="1">
    <location>
        <begin position="90"/>
        <end position="123"/>
    </location>
</feature>